<keyword evidence="3" id="KW-1185">Reference proteome</keyword>
<comment type="caution">
    <text evidence="2">The sequence shown here is derived from an EMBL/GenBank/DDBJ whole genome shotgun (WGS) entry which is preliminary data.</text>
</comment>
<sequence length="56" mass="5958">MSAITESDSAISAGSVREVLADTNNLSELWGRLGPAHGERNRGRRQGCADGFGVRQ</sequence>
<reference evidence="2 3" key="1">
    <citation type="journal article" date="2019" name="Int. J. Syst. Evol. Microbiol.">
        <title>The Global Catalogue of Microorganisms (GCM) 10K type strain sequencing project: providing services to taxonomists for standard genome sequencing and annotation.</title>
        <authorList>
            <consortium name="The Broad Institute Genomics Platform"/>
            <consortium name="The Broad Institute Genome Sequencing Center for Infectious Disease"/>
            <person name="Wu L."/>
            <person name="Ma J."/>
        </authorList>
    </citation>
    <scope>NUCLEOTIDE SEQUENCE [LARGE SCALE GENOMIC DNA]</scope>
    <source>
        <strain evidence="2 3">JCM 13581</strain>
    </source>
</reference>
<evidence type="ECO:0000313" key="3">
    <source>
        <dbReference type="Proteomes" id="UP001501303"/>
    </source>
</evidence>
<accession>A0ABN2PKW4</accession>
<gene>
    <name evidence="2" type="ORF">GCM10009716_34580</name>
</gene>
<dbReference type="Proteomes" id="UP001501303">
    <property type="component" value="Unassembled WGS sequence"/>
</dbReference>
<organism evidence="2 3">
    <name type="scientific">Streptomyces sodiiphilus</name>
    <dbReference type="NCBI Taxonomy" id="226217"/>
    <lineage>
        <taxon>Bacteria</taxon>
        <taxon>Bacillati</taxon>
        <taxon>Actinomycetota</taxon>
        <taxon>Actinomycetes</taxon>
        <taxon>Kitasatosporales</taxon>
        <taxon>Streptomycetaceae</taxon>
        <taxon>Streptomyces</taxon>
    </lineage>
</organism>
<evidence type="ECO:0000313" key="2">
    <source>
        <dbReference type="EMBL" id="GAA1923236.1"/>
    </source>
</evidence>
<proteinExistence type="predicted"/>
<evidence type="ECO:0000256" key="1">
    <source>
        <dbReference type="SAM" id="MobiDB-lite"/>
    </source>
</evidence>
<feature type="region of interest" description="Disordered" evidence="1">
    <location>
        <begin position="31"/>
        <end position="56"/>
    </location>
</feature>
<name>A0ABN2PKW4_9ACTN</name>
<dbReference type="EMBL" id="BAAAMJ010000033">
    <property type="protein sequence ID" value="GAA1923236.1"/>
    <property type="molecule type" value="Genomic_DNA"/>
</dbReference>
<protein>
    <submittedName>
        <fullName evidence="2">Uncharacterized protein</fullName>
    </submittedName>
</protein>